<gene>
    <name evidence="4" type="ORF">O3I_022740</name>
</gene>
<reference evidence="4 5" key="1">
    <citation type="journal article" date="2012" name="J. Bacteriol.">
        <title>Complete genome sequence of Nocardia brasiliensis HUJEG-1.</title>
        <authorList>
            <person name="Vera-Cabrera L."/>
            <person name="Ortiz-Lopez R."/>
            <person name="Elizondo-Gonzalez R."/>
            <person name="Perez-Maya A.A."/>
            <person name="Ocampo-Candiani J."/>
        </authorList>
    </citation>
    <scope>NUCLEOTIDE SEQUENCE [LARGE SCALE GENOMIC DNA]</scope>
    <source>
        <strain evidence="5">ATCC 700358</strain>
    </source>
</reference>
<proteinExistence type="predicted"/>
<feature type="disulfide bond" evidence="2">
    <location>
        <begin position="144"/>
        <end position="157"/>
    </location>
</feature>
<dbReference type="HOGENOM" id="CLU_038449_4_1_11"/>
<dbReference type="PANTHER" id="PTHR37981:SF1">
    <property type="entry name" value="SGNH HYDROLASE-TYPE ESTERASE DOMAIN-CONTAINING PROTEIN"/>
    <property type="match status" value="1"/>
</dbReference>
<evidence type="ECO:0000259" key="3">
    <source>
        <dbReference type="Pfam" id="PF13472"/>
    </source>
</evidence>
<dbReference type="InterPro" id="IPR037460">
    <property type="entry name" value="SEST-like"/>
</dbReference>
<dbReference type="Proteomes" id="UP000006304">
    <property type="component" value="Chromosome"/>
</dbReference>
<dbReference type="GO" id="GO:0004806">
    <property type="term" value="F:triacylglycerol lipase activity"/>
    <property type="evidence" value="ECO:0007669"/>
    <property type="project" value="TreeGrafter"/>
</dbReference>
<feature type="disulfide bond" evidence="2">
    <location>
        <begin position="70"/>
        <end position="95"/>
    </location>
</feature>
<evidence type="ECO:0000313" key="4">
    <source>
        <dbReference type="EMBL" id="AFU02503.1"/>
    </source>
</evidence>
<dbReference type="Pfam" id="PF13472">
    <property type="entry name" value="Lipase_GDSL_2"/>
    <property type="match status" value="1"/>
</dbReference>
<dbReference type="STRING" id="1133849.O3I_022740"/>
<dbReference type="GO" id="GO:0019433">
    <property type="term" value="P:triglyceride catabolic process"/>
    <property type="evidence" value="ECO:0007669"/>
    <property type="project" value="TreeGrafter"/>
</dbReference>
<dbReference type="AlphaFoldDB" id="K0ERR8"/>
<dbReference type="CDD" id="cd01823">
    <property type="entry name" value="SEST_like"/>
    <property type="match status" value="1"/>
</dbReference>
<dbReference type="SUPFAM" id="SSF52266">
    <property type="entry name" value="SGNH hydrolase"/>
    <property type="match status" value="1"/>
</dbReference>
<evidence type="ECO:0000313" key="5">
    <source>
        <dbReference type="Proteomes" id="UP000006304"/>
    </source>
</evidence>
<accession>K0ERR8</accession>
<evidence type="ECO:0000256" key="2">
    <source>
        <dbReference type="PIRSR" id="PIRSR637460-2"/>
    </source>
</evidence>
<keyword evidence="5" id="KW-1185">Reference proteome</keyword>
<name>K0ERR8_NOCB7</name>
<sequence>MADSLRIARENSMFKQPAFLFILLALVAGTVAAPAVSATPDAAAPAYPSYVSLGDSYTAGSFLPVADARCVRSSRNYPNLVAAALKPKSFTDVSCAGAATDDMTGAQLPAGNPPQFAALRPDTTLVTLGLGGNDVPAFEIMFNCAVRGASIPHGSPCKDYYTQDGTNRMAEQIRAIGPDLGAVLDGIRTRSPKAKVLLVGYPALLPETGPGCWPIVPISDGDVPFLREGTKLLNRVLAEQAAKHGATYVDTYTGSIGHDMCRAPGTKWIEGPVPTDLAAPVHPNALGAQNQARQVLATLRG</sequence>
<dbReference type="Gene3D" id="3.40.50.1110">
    <property type="entry name" value="SGNH hydrolase"/>
    <property type="match status" value="1"/>
</dbReference>
<feature type="active site" description="Nucleophile" evidence="1">
    <location>
        <position position="56"/>
    </location>
</feature>
<dbReference type="PANTHER" id="PTHR37981">
    <property type="entry name" value="LIPASE 2"/>
    <property type="match status" value="1"/>
</dbReference>
<feature type="active site" evidence="1">
    <location>
        <position position="282"/>
    </location>
</feature>
<organism evidence="4 5">
    <name type="scientific">Nocardia brasiliensis (strain ATCC 700358 / HUJEG-1)</name>
    <dbReference type="NCBI Taxonomy" id="1133849"/>
    <lineage>
        <taxon>Bacteria</taxon>
        <taxon>Bacillati</taxon>
        <taxon>Actinomycetota</taxon>
        <taxon>Actinomycetes</taxon>
        <taxon>Mycobacteriales</taxon>
        <taxon>Nocardiaceae</taxon>
        <taxon>Nocardia</taxon>
    </lineage>
</organism>
<protein>
    <submittedName>
        <fullName evidence="4">G-D-S-L family lipolytic protein</fullName>
    </submittedName>
</protein>
<dbReference type="KEGG" id="nbr:O3I_022740"/>
<evidence type="ECO:0000256" key="1">
    <source>
        <dbReference type="PIRSR" id="PIRSR637460-1"/>
    </source>
</evidence>
<feature type="domain" description="SGNH hydrolase-type esterase" evidence="3">
    <location>
        <begin position="53"/>
        <end position="289"/>
    </location>
</feature>
<feature type="disulfide bond" evidence="2">
    <location>
        <begin position="212"/>
        <end position="261"/>
    </location>
</feature>
<dbReference type="InterPro" id="IPR013830">
    <property type="entry name" value="SGNH_hydro"/>
</dbReference>
<keyword evidence="2" id="KW-1015">Disulfide bond</keyword>
<dbReference type="InterPro" id="IPR036514">
    <property type="entry name" value="SGNH_hydro_sf"/>
</dbReference>
<dbReference type="eggNOG" id="COG2755">
    <property type="taxonomic scope" value="Bacteria"/>
</dbReference>
<dbReference type="EMBL" id="CP003876">
    <property type="protein sequence ID" value="AFU02503.1"/>
    <property type="molecule type" value="Genomic_DNA"/>
</dbReference>